<name>A0A0N4V4J2_ENTVE</name>
<evidence type="ECO:0000256" key="1">
    <source>
        <dbReference type="SAM" id="MobiDB-lite"/>
    </source>
</evidence>
<evidence type="ECO:0000313" key="3">
    <source>
        <dbReference type="EMBL" id="VDD89982.1"/>
    </source>
</evidence>
<keyword evidence="2" id="KW-1133">Transmembrane helix</keyword>
<feature type="compositionally biased region" description="Low complexity" evidence="1">
    <location>
        <begin position="54"/>
        <end position="70"/>
    </location>
</feature>
<dbReference type="EMBL" id="UXUI01007944">
    <property type="protein sequence ID" value="VDD89982.1"/>
    <property type="molecule type" value="Genomic_DNA"/>
</dbReference>
<feature type="compositionally biased region" description="Low complexity" evidence="1">
    <location>
        <begin position="89"/>
        <end position="101"/>
    </location>
</feature>
<dbReference type="WBParaSite" id="EVEC_0000504901-mRNA-1">
    <property type="protein sequence ID" value="EVEC_0000504901-mRNA-1"/>
    <property type="gene ID" value="EVEC_0000504901"/>
</dbReference>
<evidence type="ECO:0000313" key="5">
    <source>
        <dbReference type="WBParaSite" id="EVEC_0000504901-mRNA-1"/>
    </source>
</evidence>
<proteinExistence type="predicted"/>
<feature type="region of interest" description="Disordered" evidence="1">
    <location>
        <begin position="175"/>
        <end position="195"/>
    </location>
</feature>
<protein>
    <submittedName>
        <fullName evidence="5">Lgl_C domain-containing protein</fullName>
    </submittedName>
</protein>
<accession>A0A0N4V4J2</accession>
<feature type="region of interest" description="Disordered" evidence="1">
    <location>
        <begin position="46"/>
        <end position="75"/>
    </location>
</feature>
<dbReference type="Proteomes" id="UP000274131">
    <property type="component" value="Unassembled WGS sequence"/>
</dbReference>
<feature type="transmembrane region" description="Helical" evidence="2">
    <location>
        <begin position="6"/>
        <end position="28"/>
    </location>
</feature>
<keyword evidence="4" id="KW-1185">Reference proteome</keyword>
<dbReference type="AlphaFoldDB" id="A0A0N4V4J2"/>
<keyword evidence="2" id="KW-0472">Membrane</keyword>
<keyword evidence="2" id="KW-0812">Transmembrane</keyword>
<sequence>MGTVGAIVVLLILLISAAVTLVIILVTVPSDDDELSRTTWDYTDTSDTTERLTHQQPQHQGQQHQQQQQQQRDRQGAIGDRPLIFKPLTVTESSQSTPSEPTADRSGNRSLQNPFISSAPKDAIVRKIPVRLNATGKLRSGVSHMRETLHTNLRMYERPTTFQPFQFNDDHLFETQKPPLSSTTDNDFEDESTEQSDRYIPAIKLNLLRELPLQKSSKITGMIIHNGLLYIAYLQGRIQVIDPVTGEQVSDSFDLCSSELSY</sequence>
<reference evidence="5" key="1">
    <citation type="submission" date="2017-02" db="UniProtKB">
        <authorList>
            <consortium name="WormBaseParasite"/>
        </authorList>
    </citation>
    <scope>IDENTIFICATION</scope>
</reference>
<evidence type="ECO:0000256" key="2">
    <source>
        <dbReference type="SAM" id="Phobius"/>
    </source>
</evidence>
<gene>
    <name evidence="3" type="ORF">EVEC_LOCUS4733</name>
</gene>
<reference evidence="3 4" key="2">
    <citation type="submission" date="2018-10" db="EMBL/GenBank/DDBJ databases">
        <authorList>
            <consortium name="Pathogen Informatics"/>
        </authorList>
    </citation>
    <scope>NUCLEOTIDE SEQUENCE [LARGE SCALE GENOMIC DNA]</scope>
</reference>
<evidence type="ECO:0000313" key="4">
    <source>
        <dbReference type="Proteomes" id="UP000274131"/>
    </source>
</evidence>
<feature type="region of interest" description="Disordered" evidence="1">
    <location>
        <begin position="88"/>
        <end position="118"/>
    </location>
</feature>
<organism evidence="5">
    <name type="scientific">Enterobius vermicularis</name>
    <name type="common">Human pinworm</name>
    <dbReference type="NCBI Taxonomy" id="51028"/>
    <lineage>
        <taxon>Eukaryota</taxon>
        <taxon>Metazoa</taxon>
        <taxon>Ecdysozoa</taxon>
        <taxon>Nematoda</taxon>
        <taxon>Chromadorea</taxon>
        <taxon>Rhabditida</taxon>
        <taxon>Spirurina</taxon>
        <taxon>Oxyuridomorpha</taxon>
        <taxon>Oxyuroidea</taxon>
        <taxon>Oxyuridae</taxon>
        <taxon>Enterobius</taxon>
    </lineage>
</organism>